<gene>
    <name evidence="1" type="ORF">FHR65_004193</name>
</gene>
<dbReference type="RefSeq" id="WP_184618275.1">
    <property type="nucleotide sequence ID" value="NZ_JACIIQ010000028.1"/>
</dbReference>
<comment type="caution">
    <text evidence="1">The sequence shown here is derived from an EMBL/GenBank/DDBJ whole genome shotgun (WGS) entry which is preliminary data.</text>
</comment>
<evidence type="ECO:0000313" key="1">
    <source>
        <dbReference type="EMBL" id="MBB5672589.1"/>
    </source>
</evidence>
<reference evidence="1" key="1">
    <citation type="submission" date="2020-08" db="EMBL/GenBank/DDBJ databases">
        <title>Studying the diversity of plant-associated saprophytic bacteria and their role in host health and plant-pathogen interactions.</title>
        <authorList>
            <person name="Potnis N."/>
        </authorList>
    </citation>
    <scope>NUCLEOTIDE SEQUENCE</scope>
    <source>
        <strain evidence="1">F21</strain>
    </source>
</reference>
<organism evidence="1">
    <name type="scientific">Xanthomonas arboricola</name>
    <dbReference type="NCBI Taxonomy" id="56448"/>
    <lineage>
        <taxon>Bacteria</taxon>
        <taxon>Pseudomonadati</taxon>
        <taxon>Pseudomonadota</taxon>
        <taxon>Gammaproteobacteria</taxon>
        <taxon>Lysobacterales</taxon>
        <taxon>Lysobacteraceae</taxon>
        <taxon>Xanthomonas</taxon>
    </lineage>
</organism>
<sequence length="112" mass="12315">MYVPPEYERQLNESDEAFIARMKVQQEQVKREQAALLAQHNQAMAALAQSVGPRARTADDDNRLAAYNAKVQATREQALVAAKRVHATAAIGVTTGADEMLQPKQAMPAQVR</sequence>
<dbReference type="AlphaFoldDB" id="A0AB73H2G5"/>
<name>A0AB73H2G5_9XANT</name>
<accession>A0AB73H2G5</accession>
<dbReference type="GO" id="GO:0016740">
    <property type="term" value="F:transferase activity"/>
    <property type="evidence" value="ECO:0007669"/>
    <property type="project" value="UniProtKB-KW"/>
</dbReference>
<keyword evidence="1" id="KW-0808">Transferase</keyword>
<dbReference type="Proteomes" id="UP000528595">
    <property type="component" value="Unassembled WGS sequence"/>
</dbReference>
<protein>
    <submittedName>
        <fullName evidence="1">Exopolysaccharide biosynthesis predicted pyruvyl transferase EpsI</fullName>
    </submittedName>
</protein>
<proteinExistence type="predicted"/>
<dbReference type="EMBL" id="JACIIQ010000028">
    <property type="protein sequence ID" value="MBB5672589.1"/>
    <property type="molecule type" value="Genomic_DNA"/>
</dbReference>